<reference evidence="1 2" key="1">
    <citation type="submission" date="2019-07" db="EMBL/GenBank/DDBJ databases">
        <title>Draft genome assembly of a fouling barnacle, Amphibalanus amphitrite (Darwin, 1854): The first reference genome for Thecostraca.</title>
        <authorList>
            <person name="Kim W."/>
        </authorList>
    </citation>
    <scope>NUCLEOTIDE SEQUENCE [LARGE SCALE GENOMIC DNA]</scope>
    <source>
        <strain evidence="1">SNU_AA5</strain>
        <tissue evidence="1">Soma without cirri and trophi</tissue>
    </source>
</reference>
<evidence type="ECO:0008006" key="3">
    <source>
        <dbReference type="Google" id="ProtNLM"/>
    </source>
</evidence>
<dbReference type="AlphaFoldDB" id="A0A6A4VPB5"/>
<protein>
    <recommendedName>
        <fullName evidence="3">Single domain-containing protein</fullName>
    </recommendedName>
</protein>
<organism evidence="1 2">
    <name type="scientific">Amphibalanus amphitrite</name>
    <name type="common">Striped barnacle</name>
    <name type="synonym">Balanus amphitrite</name>
    <dbReference type="NCBI Taxonomy" id="1232801"/>
    <lineage>
        <taxon>Eukaryota</taxon>
        <taxon>Metazoa</taxon>
        <taxon>Ecdysozoa</taxon>
        <taxon>Arthropoda</taxon>
        <taxon>Crustacea</taxon>
        <taxon>Multicrustacea</taxon>
        <taxon>Cirripedia</taxon>
        <taxon>Thoracica</taxon>
        <taxon>Thoracicalcarea</taxon>
        <taxon>Balanomorpha</taxon>
        <taxon>Balanoidea</taxon>
        <taxon>Balanidae</taxon>
        <taxon>Amphibalaninae</taxon>
        <taxon>Amphibalanus</taxon>
    </lineage>
</organism>
<evidence type="ECO:0000313" key="2">
    <source>
        <dbReference type="Proteomes" id="UP000440578"/>
    </source>
</evidence>
<sequence length="301" mass="33950">MTRTSVALGNQDSVNSSVFFCTVIMFSRVSAALVALQVIVAAGSDNLYSVRRGPLYIRLPAPYSSSHPQCFDTQVSRFYDVGDVWSSAYSACKLNTCVNIGGVLHVERYSCPSVTKNVDFTRLKAGNLYCRQAWGNRNKAYPDCCPSLQCKHYVKGKLEPLPKHMYPYLVAVAEEPMDLTRVQRGALYIRLPAPYSTAPTQCYDPQIDEYFNEGDVWSSSYSGCKLSTCVDINGILNVERYSCPLVSKGVDFKRLKKENYYCRQAWGNRNKQFPSCCPSLQCKYYVKGKLMPLPKHMYPLL</sequence>
<name>A0A6A4VPB5_AMPAM</name>
<comment type="caution">
    <text evidence="1">The sequence shown here is derived from an EMBL/GenBank/DDBJ whole genome shotgun (WGS) entry which is preliminary data.</text>
</comment>
<dbReference type="Proteomes" id="UP000440578">
    <property type="component" value="Unassembled WGS sequence"/>
</dbReference>
<evidence type="ECO:0000313" key="1">
    <source>
        <dbReference type="EMBL" id="KAF0293384.1"/>
    </source>
</evidence>
<proteinExistence type="predicted"/>
<keyword evidence="2" id="KW-1185">Reference proteome</keyword>
<gene>
    <name evidence="1" type="ORF">FJT64_008775</name>
</gene>
<accession>A0A6A4VPB5</accession>
<dbReference type="EMBL" id="VIIS01001750">
    <property type="protein sequence ID" value="KAF0293384.1"/>
    <property type="molecule type" value="Genomic_DNA"/>
</dbReference>